<evidence type="ECO:0000256" key="4">
    <source>
        <dbReference type="ARBA" id="ARBA00022989"/>
    </source>
</evidence>
<feature type="compositionally biased region" description="Basic and acidic residues" evidence="6">
    <location>
        <begin position="458"/>
        <end position="476"/>
    </location>
</feature>
<keyword evidence="5 7" id="KW-0472">Membrane</keyword>
<name>A0A836HF78_LEIEN</name>
<dbReference type="AlphaFoldDB" id="A0A836HF78"/>
<dbReference type="GeneID" id="94173494"/>
<gene>
    <name evidence="9" type="ORF">CUR178_06314</name>
</gene>
<evidence type="ECO:0000256" key="3">
    <source>
        <dbReference type="ARBA" id="ARBA00022692"/>
    </source>
</evidence>
<evidence type="ECO:0000259" key="8">
    <source>
        <dbReference type="Pfam" id="PF04884"/>
    </source>
</evidence>
<feature type="domain" description="Protein root UVB sensitive/RUS" evidence="8">
    <location>
        <begin position="61"/>
        <end position="298"/>
    </location>
</feature>
<dbReference type="InterPro" id="IPR006968">
    <property type="entry name" value="RUS_fam"/>
</dbReference>
<dbReference type="InterPro" id="IPR054549">
    <property type="entry name" value="UVB_sens_RUS_dom"/>
</dbReference>
<dbReference type="EMBL" id="JAFHKP010000021">
    <property type="protein sequence ID" value="KAG5480258.1"/>
    <property type="molecule type" value="Genomic_DNA"/>
</dbReference>
<proteinExistence type="inferred from homology"/>
<dbReference type="OrthoDB" id="364779at2759"/>
<comment type="subcellular location">
    <subcellularLocation>
        <location evidence="1">Membrane</location>
    </subcellularLocation>
</comment>
<comment type="caution">
    <text evidence="9">The sequence shown here is derived from an EMBL/GenBank/DDBJ whole genome shotgun (WGS) entry which is preliminary data.</text>
</comment>
<evidence type="ECO:0000313" key="10">
    <source>
        <dbReference type="Proteomes" id="UP000674179"/>
    </source>
</evidence>
<protein>
    <recommendedName>
        <fullName evidence="8">Protein root UVB sensitive/RUS domain-containing protein</fullName>
    </recommendedName>
</protein>
<feature type="region of interest" description="Disordered" evidence="6">
    <location>
        <begin position="451"/>
        <end position="482"/>
    </location>
</feature>
<dbReference type="Pfam" id="PF04884">
    <property type="entry name" value="UVB_sens_prot"/>
    <property type="match status" value="1"/>
</dbReference>
<evidence type="ECO:0000313" key="9">
    <source>
        <dbReference type="EMBL" id="KAG5480258.1"/>
    </source>
</evidence>
<accession>A0A836HF78</accession>
<evidence type="ECO:0000256" key="2">
    <source>
        <dbReference type="ARBA" id="ARBA00007558"/>
    </source>
</evidence>
<feature type="transmembrane region" description="Helical" evidence="7">
    <location>
        <begin position="233"/>
        <end position="251"/>
    </location>
</feature>
<dbReference type="GO" id="GO:0016020">
    <property type="term" value="C:membrane"/>
    <property type="evidence" value="ECO:0007669"/>
    <property type="project" value="UniProtKB-SubCell"/>
</dbReference>
<comment type="similarity">
    <text evidence="2">Belongs to the RUS1 family.</text>
</comment>
<sequence length="653" mass="73278">MLQEYTGRRCISYCINPQRGGCVETVADVYAPDFFRERGGSITSPRTPITPTRSIPTRRVWRRLESSLERIFLPEGYPNSVTEDLLMFALWDLAQVLANNVTATLSVRSVLLGVGVGESKANLTSSTLSWMMRDGTQMIGSVVFASLISQNLEHRAKTWRLVADFTNDMAYLLELCAPWLPGGQLTFRVVVVAASVIRALAGVCGHGTCASFTQHFALRNNAADVSTKASTRCSFGSLIGLALGVIIAYIVPATSTALNLAVFTLFTVLHIFANYRGVREVQLKHLNAPRLEWCLEQCCAFRRKVLISTKKESGAQSVIPILDVSPRCANAAERLLILPALRAVPSSNKGLHNSFYRFLRRYCLPATLTVCMHGGESLSRVLQLQKDLTTRRKQELLQHIEASLTSRGVALLVDSVHMEYYTILPEYFTVEGVPESWMRYKRQYEAGLKHVKAKHRHSEAPRDTERNLDEESRRTAQAEAEAQEVSEVERLRKERVAVPQHILPLAYRQLWAYFYAFMHCRAERLRRERLLTNASGFLDDSHKSGSRQCQRLYVVHALRADGLLEEGLGDMSGTLYSPTLFDELTSPTFPTPAEPHMKGLFPSVGRGEDTAAPLHDGMHPQFIEFVRALRRGGWELDVLLIQNKGYTTVVNYL</sequence>
<evidence type="ECO:0000256" key="6">
    <source>
        <dbReference type="SAM" id="MobiDB-lite"/>
    </source>
</evidence>
<organism evidence="9 10">
    <name type="scientific">Leishmania enriettii</name>
    <dbReference type="NCBI Taxonomy" id="5663"/>
    <lineage>
        <taxon>Eukaryota</taxon>
        <taxon>Discoba</taxon>
        <taxon>Euglenozoa</taxon>
        <taxon>Kinetoplastea</taxon>
        <taxon>Metakinetoplastina</taxon>
        <taxon>Trypanosomatida</taxon>
        <taxon>Trypanosomatidae</taxon>
        <taxon>Leishmaniinae</taxon>
        <taxon>Leishmania</taxon>
    </lineage>
</organism>
<dbReference type="PANTHER" id="PTHR12770:SF31">
    <property type="entry name" value="RUS FAMILY MEMBER 1"/>
    <property type="match status" value="1"/>
</dbReference>
<evidence type="ECO:0000256" key="5">
    <source>
        <dbReference type="ARBA" id="ARBA00023136"/>
    </source>
</evidence>
<dbReference type="KEGG" id="lenr:94173494"/>
<keyword evidence="4 7" id="KW-1133">Transmembrane helix</keyword>
<evidence type="ECO:0000256" key="7">
    <source>
        <dbReference type="SAM" id="Phobius"/>
    </source>
</evidence>
<dbReference type="RefSeq" id="XP_067693405.1">
    <property type="nucleotide sequence ID" value="XM_067837984.1"/>
</dbReference>
<keyword evidence="10" id="KW-1185">Reference proteome</keyword>
<dbReference type="PANTHER" id="PTHR12770">
    <property type="entry name" value="RUS1 FAMILY PROTEIN C16ORF58"/>
    <property type="match status" value="1"/>
</dbReference>
<dbReference type="Proteomes" id="UP000674179">
    <property type="component" value="Chromosome 21"/>
</dbReference>
<keyword evidence="3 7" id="KW-0812">Transmembrane</keyword>
<evidence type="ECO:0000256" key="1">
    <source>
        <dbReference type="ARBA" id="ARBA00004370"/>
    </source>
</evidence>
<reference evidence="9 10" key="1">
    <citation type="submission" date="2021-02" db="EMBL/GenBank/DDBJ databases">
        <title>Leishmania (Mundinia) enrietti genome sequencing and assembly.</title>
        <authorList>
            <person name="Almutairi H."/>
            <person name="Gatherer D."/>
        </authorList>
    </citation>
    <scope>NUCLEOTIDE SEQUENCE [LARGE SCALE GENOMIC DNA]</scope>
    <source>
        <strain evidence="9">CUR178</strain>
    </source>
</reference>